<dbReference type="EMBL" id="RKHO01000001">
    <property type="protein sequence ID" value="ROR91740.1"/>
    <property type="molecule type" value="Genomic_DNA"/>
</dbReference>
<dbReference type="OrthoDB" id="5192425at2"/>
<dbReference type="AlphaFoldDB" id="A0A3N2CW29"/>
<evidence type="ECO:0000256" key="1">
    <source>
        <dbReference type="SAM" id="MobiDB-lite"/>
    </source>
</evidence>
<dbReference type="Proteomes" id="UP000281738">
    <property type="component" value="Unassembled WGS sequence"/>
</dbReference>
<reference evidence="2 3" key="1">
    <citation type="submission" date="2018-11" db="EMBL/GenBank/DDBJ databases">
        <title>Sequencing the genomes of 1000 actinobacteria strains.</title>
        <authorList>
            <person name="Klenk H.-P."/>
        </authorList>
    </citation>
    <scope>NUCLEOTIDE SEQUENCE [LARGE SCALE GENOMIC DNA]</scope>
    <source>
        <strain evidence="2 3">DSM 12652</strain>
    </source>
</reference>
<feature type="compositionally biased region" description="Low complexity" evidence="1">
    <location>
        <begin position="149"/>
        <end position="162"/>
    </location>
</feature>
<name>A0A3N2CW29_9ACTN</name>
<organism evidence="2 3">
    <name type="scientific">Nocardioides aurantiacus</name>
    <dbReference type="NCBI Taxonomy" id="86796"/>
    <lineage>
        <taxon>Bacteria</taxon>
        <taxon>Bacillati</taxon>
        <taxon>Actinomycetota</taxon>
        <taxon>Actinomycetes</taxon>
        <taxon>Propionibacteriales</taxon>
        <taxon>Nocardioidaceae</taxon>
        <taxon>Nocardioides</taxon>
    </lineage>
</organism>
<sequence>MGIDVNLYAEVNPTDERLAQAEEAFFARCGIADRYESDGKVRWLSLARENYEWTGPRVVANVTCRYWGPGYERGDWPAIYGAIRLMQALFPEARVFYGGDSSDDGEMCDEAMFAEFWEHYLSPAGDNYRNRMRVEFSEHPPSPWPTTPTPVASATDTTGAGA</sequence>
<evidence type="ECO:0000313" key="3">
    <source>
        <dbReference type="Proteomes" id="UP000281738"/>
    </source>
</evidence>
<evidence type="ECO:0000313" key="2">
    <source>
        <dbReference type="EMBL" id="ROR91740.1"/>
    </source>
</evidence>
<protein>
    <submittedName>
        <fullName evidence="2">Uncharacterized protein</fullName>
    </submittedName>
</protein>
<accession>A0A3N2CW29</accession>
<feature type="region of interest" description="Disordered" evidence="1">
    <location>
        <begin position="137"/>
        <end position="162"/>
    </location>
</feature>
<comment type="caution">
    <text evidence="2">The sequence shown here is derived from an EMBL/GenBank/DDBJ whole genome shotgun (WGS) entry which is preliminary data.</text>
</comment>
<gene>
    <name evidence="2" type="ORF">EDD33_2615</name>
</gene>
<keyword evidence="3" id="KW-1185">Reference proteome</keyword>
<dbReference type="RefSeq" id="WP_148077077.1">
    <property type="nucleotide sequence ID" value="NZ_RKHO01000001.1"/>
</dbReference>
<proteinExistence type="predicted"/>